<protein>
    <submittedName>
        <fullName evidence="1">Uncharacterized protein</fullName>
    </submittedName>
</protein>
<dbReference type="EMBL" id="OP778609">
    <property type="protein sequence ID" value="WBF77627.1"/>
    <property type="molecule type" value="Genomic_DNA"/>
</dbReference>
<accession>A0AAE9VY41</accession>
<proteinExistence type="predicted"/>
<reference evidence="1 2" key="1">
    <citation type="submission" date="2022-11" db="EMBL/GenBank/DDBJ databases">
        <authorList>
            <person name="Cortes-Martin A."/>
            <person name="Buttimer C.T.H."/>
            <person name="Hill C."/>
        </authorList>
    </citation>
    <scope>NUCLEOTIDE SEQUENCE [LARGE SCALE GENOMIC DNA]</scope>
</reference>
<dbReference type="Proteomes" id="UP001223579">
    <property type="component" value="Segment"/>
</dbReference>
<evidence type="ECO:0000313" key="2">
    <source>
        <dbReference type="Proteomes" id="UP001223579"/>
    </source>
</evidence>
<name>A0AAE9VY41_9CAUD</name>
<evidence type="ECO:0000313" key="1">
    <source>
        <dbReference type="EMBL" id="WBF77627.1"/>
    </source>
</evidence>
<keyword evidence="2" id="KW-1185">Reference proteome</keyword>
<sequence>MRNVMKPEVKLSEAGVFERVIQTHPAYGLASITHPTGGNVEMFGSDTTHNQRVCLRIDTAYQEISYGLPSYYTSRNSRVIEIELTSYQWAELVASHSGQGVPITLRYIKGDGYVPGIEGQQNSSDMIGLNVDKDLKDLLKDHLEAVIEVQQLIEKGKATKKELTELKNKITRVHSKLPDITQHAINVFKENSEVVKAKAQAEFEASVNRKVVEAGLEALGIVPLQIGSADD</sequence>
<organism evidence="1 2">
    <name type="scientific">Escherichia phage A73</name>
    <dbReference type="NCBI Taxonomy" id="3003819"/>
    <lineage>
        <taxon>Viruses</taxon>
        <taxon>Duplodnaviria</taxon>
        <taxon>Heunggongvirae</taxon>
        <taxon>Uroviricota</taxon>
        <taxon>Caudoviricetes</taxon>
        <taxon>Vequintavirinae</taxon>
        <taxon>Septuagintavirus</taxon>
        <taxon>Septuagintavirus A73</taxon>
    </lineage>
</organism>
<gene>
    <name evidence="1" type="ORF">A73_63</name>
</gene>